<comment type="caution">
    <text evidence="1">The sequence shown here is derived from an EMBL/GenBank/DDBJ whole genome shotgun (WGS) entry which is preliminary data.</text>
</comment>
<name>A0AAU9Y8X3_9CNID</name>
<feature type="non-terminal residue" evidence="1">
    <location>
        <position position="1"/>
    </location>
</feature>
<feature type="non-terminal residue" evidence="1">
    <location>
        <position position="53"/>
    </location>
</feature>
<reference evidence="1 2" key="1">
    <citation type="submission" date="2022-05" db="EMBL/GenBank/DDBJ databases">
        <authorList>
            <consortium name="Genoscope - CEA"/>
            <person name="William W."/>
        </authorList>
    </citation>
    <scope>NUCLEOTIDE SEQUENCE [LARGE SCALE GENOMIC DNA]</scope>
</reference>
<gene>
    <name evidence="1" type="ORF">PMEA_00012948</name>
</gene>
<sequence>LLKNFRRKEILWRSTHHLPRRHMGCCFIAVNDFSSDIMTASAGDDNSTKELKG</sequence>
<dbReference type="AlphaFoldDB" id="A0AAU9Y8X3"/>
<evidence type="ECO:0000313" key="2">
    <source>
        <dbReference type="Proteomes" id="UP001159428"/>
    </source>
</evidence>
<keyword evidence="2" id="KW-1185">Reference proteome</keyword>
<dbReference type="Proteomes" id="UP001159428">
    <property type="component" value="Unassembled WGS sequence"/>
</dbReference>
<protein>
    <submittedName>
        <fullName evidence="1">Uncharacterized protein</fullName>
    </submittedName>
</protein>
<proteinExistence type="predicted"/>
<organism evidence="1 2">
    <name type="scientific">Pocillopora meandrina</name>
    <dbReference type="NCBI Taxonomy" id="46732"/>
    <lineage>
        <taxon>Eukaryota</taxon>
        <taxon>Metazoa</taxon>
        <taxon>Cnidaria</taxon>
        <taxon>Anthozoa</taxon>
        <taxon>Hexacorallia</taxon>
        <taxon>Scleractinia</taxon>
        <taxon>Astrocoeniina</taxon>
        <taxon>Pocilloporidae</taxon>
        <taxon>Pocillopora</taxon>
    </lineage>
</organism>
<evidence type="ECO:0000313" key="1">
    <source>
        <dbReference type="EMBL" id="CAH3169792.1"/>
    </source>
</evidence>
<dbReference type="EMBL" id="CALNXJ010000221">
    <property type="protein sequence ID" value="CAH3169792.1"/>
    <property type="molecule type" value="Genomic_DNA"/>
</dbReference>
<accession>A0AAU9Y8X3</accession>